<dbReference type="RefSeq" id="WP_121230294.1">
    <property type="nucleotide sequence ID" value="NZ_JBIUBA010000011.1"/>
</dbReference>
<dbReference type="OrthoDB" id="65624at2"/>
<sequence length="273" mass="29542">MSDELSQVVAAEYRSLDALKTRIHAHRHHSERADDVQQTVLDHSDLNPAHDVLDAGCGTGDFLRSLTATGHTGRLVGLDSSESAVQAVGRLAGVEAVLGDAAALPFPNTSFDRVFARHMLYHVADPAAALESFHRVLRAGGKAIVTVNHEHTLPNVMTLVREEVRNALGTPESTGLNGVHSDNIAPLMKQAFGNARLVRIDNALVFDRPDQLIPFAVAVLSPCGMPADSPAKPAVIDQIATRIHEWFRTHEAPWRDPKGYALCISNREPTPSS</sequence>
<keyword evidence="3" id="KW-1185">Reference proteome</keyword>
<dbReference type="Gene3D" id="3.40.50.150">
    <property type="entry name" value="Vaccinia Virus protein VP39"/>
    <property type="match status" value="1"/>
</dbReference>
<dbReference type="InterPro" id="IPR029063">
    <property type="entry name" value="SAM-dependent_MTases_sf"/>
</dbReference>
<dbReference type="SUPFAM" id="SSF53335">
    <property type="entry name" value="S-adenosyl-L-methionine-dependent methyltransferases"/>
    <property type="match status" value="1"/>
</dbReference>
<dbReference type="CDD" id="cd02440">
    <property type="entry name" value="AdoMet_MTases"/>
    <property type="match status" value="1"/>
</dbReference>
<dbReference type="Proteomes" id="UP000272729">
    <property type="component" value="Unassembled WGS sequence"/>
</dbReference>
<evidence type="ECO:0000313" key="2">
    <source>
        <dbReference type="EMBL" id="RKT75052.1"/>
    </source>
</evidence>
<dbReference type="GO" id="GO:0032259">
    <property type="term" value="P:methylation"/>
    <property type="evidence" value="ECO:0007669"/>
    <property type="project" value="UniProtKB-KW"/>
</dbReference>
<dbReference type="PANTHER" id="PTHR43591:SF24">
    <property type="entry name" value="2-METHOXY-6-POLYPRENYL-1,4-BENZOQUINOL METHYLASE, MITOCHONDRIAL"/>
    <property type="match status" value="1"/>
</dbReference>
<evidence type="ECO:0000313" key="3">
    <source>
        <dbReference type="Proteomes" id="UP000272729"/>
    </source>
</evidence>
<gene>
    <name evidence="2" type="ORF">DFJ66_8429</name>
</gene>
<dbReference type="EMBL" id="RBXR01000001">
    <property type="protein sequence ID" value="RKT75052.1"/>
    <property type="molecule type" value="Genomic_DNA"/>
</dbReference>
<keyword evidence="2" id="KW-0808">Transferase</keyword>
<organism evidence="2 3">
    <name type="scientific">Saccharothrix variisporea</name>
    <dbReference type="NCBI Taxonomy" id="543527"/>
    <lineage>
        <taxon>Bacteria</taxon>
        <taxon>Bacillati</taxon>
        <taxon>Actinomycetota</taxon>
        <taxon>Actinomycetes</taxon>
        <taxon>Pseudonocardiales</taxon>
        <taxon>Pseudonocardiaceae</taxon>
        <taxon>Saccharothrix</taxon>
    </lineage>
</organism>
<dbReference type="PANTHER" id="PTHR43591">
    <property type="entry name" value="METHYLTRANSFERASE"/>
    <property type="match status" value="1"/>
</dbReference>
<dbReference type="InterPro" id="IPR013216">
    <property type="entry name" value="Methyltransf_11"/>
</dbReference>
<proteinExistence type="predicted"/>
<dbReference type="Pfam" id="PF08241">
    <property type="entry name" value="Methyltransf_11"/>
    <property type="match status" value="1"/>
</dbReference>
<dbReference type="GO" id="GO:0008757">
    <property type="term" value="F:S-adenosylmethionine-dependent methyltransferase activity"/>
    <property type="evidence" value="ECO:0007669"/>
    <property type="project" value="InterPro"/>
</dbReference>
<feature type="domain" description="Methyltransferase type 11" evidence="1">
    <location>
        <begin position="53"/>
        <end position="144"/>
    </location>
</feature>
<reference evidence="2 3" key="1">
    <citation type="submission" date="2018-10" db="EMBL/GenBank/DDBJ databases">
        <title>Sequencing the genomes of 1000 actinobacteria strains.</title>
        <authorList>
            <person name="Klenk H.-P."/>
        </authorList>
    </citation>
    <scope>NUCLEOTIDE SEQUENCE [LARGE SCALE GENOMIC DNA]</scope>
    <source>
        <strain evidence="2 3">DSM 43911</strain>
    </source>
</reference>
<evidence type="ECO:0000259" key="1">
    <source>
        <dbReference type="Pfam" id="PF08241"/>
    </source>
</evidence>
<name>A0A495XMB8_9PSEU</name>
<dbReference type="AlphaFoldDB" id="A0A495XMB8"/>
<keyword evidence="2" id="KW-0489">Methyltransferase</keyword>
<accession>A0A495XMB8</accession>
<comment type="caution">
    <text evidence="2">The sequence shown here is derived from an EMBL/GenBank/DDBJ whole genome shotgun (WGS) entry which is preliminary data.</text>
</comment>
<protein>
    <submittedName>
        <fullName evidence="2">Methyltransferase family protein</fullName>
    </submittedName>
</protein>